<organism evidence="1">
    <name type="scientific">marine metagenome</name>
    <dbReference type="NCBI Taxonomy" id="408172"/>
    <lineage>
        <taxon>unclassified sequences</taxon>
        <taxon>metagenomes</taxon>
        <taxon>ecological metagenomes</taxon>
    </lineage>
</organism>
<dbReference type="EMBL" id="UINC01170897">
    <property type="protein sequence ID" value="SVD75167.1"/>
    <property type="molecule type" value="Genomic_DNA"/>
</dbReference>
<dbReference type="InterPro" id="IPR014729">
    <property type="entry name" value="Rossmann-like_a/b/a_fold"/>
</dbReference>
<protein>
    <recommendedName>
        <fullName evidence="2">Asparagine synthetase domain-containing protein</fullName>
    </recommendedName>
</protein>
<accession>A0A382XVN5</accession>
<name>A0A382XVN5_9ZZZZ</name>
<dbReference type="SUPFAM" id="SSF52402">
    <property type="entry name" value="Adenine nucleotide alpha hydrolases-like"/>
    <property type="match status" value="1"/>
</dbReference>
<evidence type="ECO:0000313" key="1">
    <source>
        <dbReference type="EMBL" id="SVD75167.1"/>
    </source>
</evidence>
<evidence type="ECO:0008006" key="2">
    <source>
        <dbReference type="Google" id="ProtNLM"/>
    </source>
</evidence>
<reference evidence="1" key="1">
    <citation type="submission" date="2018-05" db="EMBL/GenBank/DDBJ databases">
        <authorList>
            <person name="Lanie J.A."/>
            <person name="Ng W.-L."/>
            <person name="Kazmierczak K.M."/>
            <person name="Andrzejewski T.M."/>
            <person name="Davidsen T.M."/>
            <person name="Wayne K.J."/>
            <person name="Tettelin H."/>
            <person name="Glass J.I."/>
            <person name="Rusch D."/>
            <person name="Podicherti R."/>
            <person name="Tsui H.-C.T."/>
            <person name="Winkler M.E."/>
        </authorList>
    </citation>
    <scope>NUCLEOTIDE SEQUENCE</scope>
</reference>
<sequence length="268" mass="30644">QVGAAHALYIYGYRPAKKQTLYTKVKRLGVHERIDWKDGKFSVIKIQKELLNISEFDYIEQHDRYSNLFLDAIEKRSSPKGNVVYLSSGWDSTSILAALVHMYGANKTRAVIGRMNFSKEAGVCNPYEMIRAQKMADYFGVKLEIVEFDYYKRGPELTEKYSGFMKNQMVTSMSFYQWLDLASYVADTSSGESVFSGEISDGVHNFGFSQSLTVLDHPVHEFREYSDKMASYLYSPTFLNAILNGSFDNDSIYNFLKDRHIGGIFDSP</sequence>
<gene>
    <name evidence="1" type="ORF">METZ01_LOCUS428021</name>
</gene>
<feature type="non-terminal residue" evidence="1">
    <location>
        <position position="268"/>
    </location>
</feature>
<dbReference type="AlphaFoldDB" id="A0A382XVN5"/>
<dbReference type="Gene3D" id="3.40.50.620">
    <property type="entry name" value="HUPs"/>
    <property type="match status" value="1"/>
</dbReference>
<proteinExistence type="predicted"/>
<feature type="non-terminal residue" evidence="1">
    <location>
        <position position="1"/>
    </location>
</feature>